<keyword evidence="2" id="KW-1185">Reference proteome</keyword>
<sequence length="418" mass="46542">MNNGVLQKSNPLFPIPFTPTTPLLHSNKTPHSFFSIQPPKHKFLSFHVKSPPAHPVFASKTPTKSEIIIPGADKFDFEDEFEEFEEDDDDEDEDEEEDEGIVVPLRNMREWTRNKPRGFGEGKVYDTSIEDELMEELEQSRAAQLANVINLKNNPEDGNPNSKKGKVPKQKVNEVAPNGVRVRLVHLPKKKNIHRDLQAAFKPFSGITNIIPAVSGNEKTREPVCKGFAFVDFKSEKDANRFVDMFSTQPIAFGKVQKQIKCEIMKSISPNPASIKPSVHKTGNPLPITNPVTEIPFDSYVEDAAFDKFSNGDDDLVSITDDANDDNPINLDDVVEEKQEPETGSESSKKPKKVREKGKKKVMTAKRKGENTPKLNIPGSANRLKMKEKALLSGVFSKYGGKSAMAAKGTEVTADQVK</sequence>
<gene>
    <name evidence="1" type="ORF">L6452_12999</name>
</gene>
<organism evidence="1 2">
    <name type="scientific">Arctium lappa</name>
    <name type="common">Greater burdock</name>
    <name type="synonym">Lappa major</name>
    <dbReference type="NCBI Taxonomy" id="4217"/>
    <lineage>
        <taxon>Eukaryota</taxon>
        <taxon>Viridiplantae</taxon>
        <taxon>Streptophyta</taxon>
        <taxon>Embryophyta</taxon>
        <taxon>Tracheophyta</taxon>
        <taxon>Spermatophyta</taxon>
        <taxon>Magnoliopsida</taxon>
        <taxon>eudicotyledons</taxon>
        <taxon>Gunneridae</taxon>
        <taxon>Pentapetalae</taxon>
        <taxon>asterids</taxon>
        <taxon>campanulids</taxon>
        <taxon>Asterales</taxon>
        <taxon>Asteraceae</taxon>
        <taxon>Carduoideae</taxon>
        <taxon>Cardueae</taxon>
        <taxon>Arctiinae</taxon>
        <taxon>Arctium</taxon>
    </lineage>
</organism>
<reference evidence="2" key="1">
    <citation type="journal article" date="2022" name="Mol. Ecol. Resour.">
        <title>The genomes of chicory, endive, great burdock and yacon provide insights into Asteraceae palaeo-polyploidization history and plant inulin production.</title>
        <authorList>
            <person name="Fan W."/>
            <person name="Wang S."/>
            <person name="Wang H."/>
            <person name="Wang A."/>
            <person name="Jiang F."/>
            <person name="Liu H."/>
            <person name="Zhao H."/>
            <person name="Xu D."/>
            <person name="Zhang Y."/>
        </authorList>
    </citation>
    <scope>NUCLEOTIDE SEQUENCE [LARGE SCALE GENOMIC DNA]</scope>
    <source>
        <strain evidence="2">cv. Niubang</strain>
    </source>
</reference>
<dbReference type="EMBL" id="CM042050">
    <property type="protein sequence ID" value="KAI3733556.1"/>
    <property type="molecule type" value="Genomic_DNA"/>
</dbReference>
<comment type="caution">
    <text evidence="1">The sequence shown here is derived from an EMBL/GenBank/DDBJ whole genome shotgun (WGS) entry which is preliminary data.</text>
</comment>
<proteinExistence type="predicted"/>
<accession>A0ACB9CH29</accession>
<name>A0ACB9CH29_ARCLA</name>
<evidence type="ECO:0000313" key="2">
    <source>
        <dbReference type="Proteomes" id="UP001055879"/>
    </source>
</evidence>
<protein>
    <submittedName>
        <fullName evidence="1">Uncharacterized protein</fullName>
    </submittedName>
</protein>
<evidence type="ECO:0000313" key="1">
    <source>
        <dbReference type="EMBL" id="KAI3733556.1"/>
    </source>
</evidence>
<reference evidence="1 2" key="2">
    <citation type="journal article" date="2022" name="Mol. Ecol. Resour.">
        <title>The genomes of chicory, endive, great burdock and yacon provide insights into Asteraceae paleo-polyploidization history and plant inulin production.</title>
        <authorList>
            <person name="Fan W."/>
            <person name="Wang S."/>
            <person name="Wang H."/>
            <person name="Wang A."/>
            <person name="Jiang F."/>
            <person name="Liu H."/>
            <person name="Zhao H."/>
            <person name="Xu D."/>
            <person name="Zhang Y."/>
        </authorList>
    </citation>
    <scope>NUCLEOTIDE SEQUENCE [LARGE SCALE GENOMIC DNA]</scope>
    <source>
        <strain evidence="2">cv. Niubang</strain>
    </source>
</reference>
<dbReference type="Proteomes" id="UP001055879">
    <property type="component" value="Linkage Group LG04"/>
</dbReference>